<name>A0AA38NVS8_9AGAR</name>
<accession>A0AA38NVS8</accession>
<dbReference type="Proteomes" id="UP001163846">
    <property type="component" value="Unassembled WGS sequence"/>
</dbReference>
<dbReference type="AlphaFoldDB" id="A0AA38NVS8"/>
<keyword evidence="1" id="KW-0732">Signal</keyword>
<feature type="chain" id="PRO_5041444838" evidence="1">
    <location>
        <begin position="20"/>
        <end position="139"/>
    </location>
</feature>
<reference evidence="2" key="1">
    <citation type="submission" date="2022-08" db="EMBL/GenBank/DDBJ databases">
        <authorList>
            <consortium name="DOE Joint Genome Institute"/>
            <person name="Min B."/>
            <person name="Riley R."/>
            <person name="Sierra-Patev S."/>
            <person name="Naranjo-Ortiz M."/>
            <person name="Looney B."/>
            <person name="Konkel Z."/>
            <person name="Slot J.C."/>
            <person name="Sakamoto Y."/>
            <person name="Steenwyk J.L."/>
            <person name="Rokas A."/>
            <person name="Carro J."/>
            <person name="Camarero S."/>
            <person name="Ferreira P."/>
            <person name="Molpeceres G."/>
            <person name="Ruiz-Duenas F.J."/>
            <person name="Serrano A."/>
            <person name="Henrissat B."/>
            <person name="Drula E."/>
            <person name="Hughes K.W."/>
            <person name="Mata J.L."/>
            <person name="Ishikawa N.K."/>
            <person name="Vargas-Isla R."/>
            <person name="Ushijima S."/>
            <person name="Smith C.A."/>
            <person name="Ahrendt S."/>
            <person name="Andreopoulos W."/>
            <person name="He G."/>
            <person name="Labutti K."/>
            <person name="Lipzen A."/>
            <person name="Ng V."/>
            <person name="Sandor L."/>
            <person name="Barry K."/>
            <person name="Martinez A.T."/>
            <person name="Xiao Y."/>
            <person name="Gibbons J.G."/>
            <person name="Terashima K."/>
            <person name="Hibbett D.S."/>
            <person name="Grigoriev I.V."/>
        </authorList>
    </citation>
    <scope>NUCLEOTIDE SEQUENCE</scope>
    <source>
        <strain evidence="2">TFB9207</strain>
    </source>
</reference>
<keyword evidence="3" id="KW-1185">Reference proteome</keyword>
<evidence type="ECO:0000313" key="2">
    <source>
        <dbReference type="EMBL" id="KAJ3831460.1"/>
    </source>
</evidence>
<sequence length="139" mass="14474">MLLSAKFAALIVFVVGVQAETHTVVFVNRCGRGTPRLKRNGVTLSTGGPYTSNGCGADGEGCTMVETTLVNPTTPGSGSSTDITLIPPHEFSVTTGFGYYNGCDGTNPSCPLAFRKPSDTFAQVACQADNVNLAITFCD</sequence>
<evidence type="ECO:0000256" key="1">
    <source>
        <dbReference type="SAM" id="SignalP"/>
    </source>
</evidence>
<protein>
    <submittedName>
        <fullName evidence="2">Glycopeptide</fullName>
    </submittedName>
</protein>
<feature type="signal peptide" evidence="1">
    <location>
        <begin position="1"/>
        <end position="19"/>
    </location>
</feature>
<gene>
    <name evidence="2" type="ORF">F5878DRAFT_654827</name>
</gene>
<evidence type="ECO:0000313" key="3">
    <source>
        <dbReference type="Proteomes" id="UP001163846"/>
    </source>
</evidence>
<proteinExistence type="predicted"/>
<comment type="caution">
    <text evidence="2">The sequence shown here is derived from an EMBL/GenBank/DDBJ whole genome shotgun (WGS) entry which is preliminary data.</text>
</comment>
<dbReference type="EMBL" id="MU807450">
    <property type="protein sequence ID" value="KAJ3831460.1"/>
    <property type="molecule type" value="Genomic_DNA"/>
</dbReference>
<organism evidence="2 3">
    <name type="scientific">Lentinula raphanica</name>
    <dbReference type="NCBI Taxonomy" id="153919"/>
    <lineage>
        <taxon>Eukaryota</taxon>
        <taxon>Fungi</taxon>
        <taxon>Dikarya</taxon>
        <taxon>Basidiomycota</taxon>
        <taxon>Agaricomycotina</taxon>
        <taxon>Agaricomycetes</taxon>
        <taxon>Agaricomycetidae</taxon>
        <taxon>Agaricales</taxon>
        <taxon>Marasmiineae</taxon>
        <taxon>Omphalotaceae</taxon>
        <taxon>Lentinula</taxon>
    </lineage>
</organism>